<evidence type="ECO:0000313" key="1">
    <source>
        <dbReference type="EMBL" id="RAY16551.1"/>
    </source>
</evidence>
<organism evidence="1 2">
    <name type="scientific">Actinomadura craniellae</name>
    <dbReference type="NCBI Taxonomy" id="2231787"/>
    <lineage>
        <taxon>Bacteria</taxon>
        <taxon>Bacillati</taxon>
        <taxon>Actinomycetota</taxon>
        <taxon>Actinomycetes</taxon>
        <taxon>Streptosporangiales</taxon>
        <taxon>Thermomonosporaceae</taxon>
        <taxon>Actinomadura</taxon>
    </lineage>
</organism>
<dbReference type="AlphaFoldDB" id="A0A365HBS0"/>
<reference evidence="1 2" key="1">
    <citation type="submission" date="2018-06" db="EMBL/GenBank/DDBJ databases">
        <title>Actinomadura craniellae sp. nov. isolated from marine sponge Craniella sp.</title>
        <authorList>
            <person name="Li L."/>
            <person name="Xu Q.H."/>
            <person name="Lin H.W."/>
            <person name="Lu Y.H."/>
        </authorList>
    </citation>
    <scope>NUCLEOTIDE SEQUENCE [LARGE SCALE GENOMIC DNA]</scope>
    <source>
        <strain evidence="1 2">LHW63021</strain>
    </source>
</reference>
<proteinExistence type="predicted"/>
<protein>
    <submittedName>
        <fullName evidence="1">Uncharacterized protein</fullName>
    </submittedName>
</protein>
<accession>A0A365HBS0</accession>
<keyword evidence="2" id="KW-1185">Reference proteome</keyword>
<dbReference type="EMBL" id="QLYX01000002">
    <property type="protein sequence ID" value="RAY16551.1"/>
    <property type="molecule type" value="Genomic_DNA"/>
</dbReference>
<name>A0A365HBS0_9ACTN</name>
<evidence type="ECO:0000313" key="2">
    <source>
        <dbReference type="Proteomes" id="UP000251891"/>
    </source>
</evidence>
<comment type="caution">
    <text evidence="1">The sequence shown here is derived from an EMBL/GenBank/DDBJ whole genome shotgun (WGS) entry which is preliminary data.</text>
</comment>
<gene>
    <name evidence="1" type="ORF">DPM19_04105</name>
</gene>
<dbReference type="Proteomes" id="UP000251891">
    <property type="component" value="Unassembled WGS sequence"/>
</dbReference>
<sequence length="178" mass="20022">MAAAGLAPRDLAGRPRPVVFADIVSVGGTFEALYGLIRDWIDDERVPWRAVRPKLRFLGVTARKHTSPTTWRWQQRSAWTADLPPRAVVNVSLAPDVWRCLGEVQHKLTRSFHRGRWADPEVTRPPRDEAARAALAEAVSLVRAGRDREVRRRLARVMAGEPAVTEPWLRALAAELRA</sequence>
<dbReference type="OrthoDB" id="7625563at2"/>